<proteinExistence type="predicted"/>
<feature type="region of interest" description="Disordered" evidence="1">
    <location>
        <begin position="103"/>
        <end position="150"/>
    </location>
</feature>
<gene>
    <name evidence="2" type="ORF">BECKFM1743A_GA0114220_106802</name>
    <name evidence="4" type="ORF">BECKFM1743B_GA0114221_106971</name>
    <name evidence="3" type="ORF">BECKFM1743C_GA0114222_106912</name>
</gene>
<dbReference type="EMBL" id="CAADFA010000691">
    <property type="protein sequence ID" value="VFJ72991.1"/>
    <property type="molecule type" value="Genomic_DNA"/>
</dbReference>
<organism evidence="2">
    <name type="scientific">Candidatus Kentrum sp. FM</name>
    <dbReference type="NCBI Taxonomy" id="2126340"/>
    <lineage>
        <taxon>Bacteria</taxon>
        <taxon>Pseudomonadati</taxon>
        <taxon>Pseudomonadota</taxon>
        <taxon>Gammaproteobacteria</taxon>
        <taxon>Candidatus Kentrum</taxon>
    </lineage>
</organism>
<evidence type="ECO:0000313" key="3">
    <source>
        <dbReference type="EMBL" id="VFJ72991.1"/>
    </source>
</evidence>
<feature type="compositionally biased region" description="Basic residues" evidence="1">
    <location>
        <begin position="141"/>
        <end position="150"/>
    </location>
</feature>
<dbReference type="EMBL" id="CAADEZ010000680">
    <property type="protein sequence ID" value="VFJ72978.1"/>
    <property type="molecule type" value="Genomic_DNA"/>
</dbReference>
<dbReference type="AlphaFoldDB" id="A0A450TVQ4"/>
<name>A0A450TVQ4_9GAMM</name>
<dbReference type="EMBL" id="CAADFL010000697">
    <property type="protein sequence ID" value="VFK20444.1"/>
    <property type="molecule type" value="Genomic_DNA"/>
</dbReference>
<protein>
    <submittedName>
        <fullName evidence="2">Uncharacterized protein</fullName>
    </submittedName>
</protein>
<feature type="compositionally biased region" description="Polar residues" evidence="1">
    <location>
        <begin position="122"/>
        <end position="133"/>
    </location>
</feature>
<evidence type="ECO:0000313" key="4">
    <source>
        <dbReference type="EMBL" id="VFK20444.1"/>
    </source>
</evidence>
<evidence type="ECO:0000256" key="1">
    <source>
        <dbReference type="SAM" id="MobiDB-lite"/>
    </source>
</evidence>
<reference evidence="2" key="1">
    <citation type="submission" date="2019-02" db="EMBL/GenBank/DDBJ databases">
        <authorList>
            <person name="Gruber-Vodicka R. H."/>
            <person name="Seah K. B. B."/>
        </authorList>
    </citation>
    <scope>NUCLEOTIDE SEQUENCE</scope>
    <source>
        <strain evidence="2">BECK_BZ163</strain>
        <strain evidence="4">BECK_BZ164</strain>
        <strain evidence="3">BECK_BZ165</strain>
    </source>
</reference>
<sequence>MRFTPFTDIPPPSQRRQYPITRLAFAGLVHGHDPELQTHAARLVGERNLGIHGHTRVQPGLGIAFPALDFVGRRLAAFVGLFPVEGNPAVALARILQSDTSLSLQTQQPIQRRHDSPPITIGQDSRLSDNQPGIQGEQFHPHHRWRGQAR</sequence>
<accession>A0A450TVQ4</accession>
<evidence type="ECO:0000313" key="2">
    <source>
        <dbReference type="EMBL" id="VFJ72978.1"/>
    </source>
</evidence>